<reference evidence="1 2" key="1">
    <citation type="submission" date="2024-01" db="EMBL/GenBank/DDBJ databases">
        <title>The diversity of rhizobia nodulating Mimosa spp. in eleven states of Brazil covering several biomes is determined by host plant, location, and edaphic factors.</title>
        <authorList>
            <person name="Rouws L."/>
            <person name="Barauna A."/>
            <person name="Beukes C."/>
            <person name="De Faria S.M."/>
            <person name="Gross E."/>
            <person name="Dos Reis Junior F.B."/>
            <person name="Simon M."/>
            <person name="Maluk M."/>
            <person name="Odee D.W."/>
            <person name="Kenicer G."/>
            <person name="Young J.P.W."/>
            <person name="Reis V.M."/>
            <person name="Zilli J."/>
            <person name="James E.K."/>
        </authorList>
    </citation>
    <scope>NUCLEOTIDE SEQUENCE [LARGE SCALE GENOMIC DNA]</scope>
    <source>
        <strain evidence="1 2">JPY530</strain>
    </source>
</reference>
<organism evidence="1 2">
    <name type="scientific">Paraburkholderia azotifigens</name>
    <dbReference type="NCBI Taxonomy" id="2057004"/>
    <lineage>
        <taxon>Bacteria</taxon>
        <taxon>Pseudomonadati</taxon>
        <taxon>Pseudomonadota</taxon>
        <taxon>Betaproteobacteria</taxon>
        <taxon>Burkholderiales</taxon>
        <taxon>Burkholderiaceae</taxon>
        <taxon>Paraburkholderia</taxon>
    </lineage>
</organism>
<evidence type="ECO:0000313" key="2">
    <source>
        <dbReference type="Proteomes" id="UP001481677"/>
    </source>
</evidence>
<name>A0ABU9RF95_9BURK</name>
<evidence type="ECO:0008006" key="3">
    <source>
        <dbReference type="Google" id="ProtNLM"/>
    </source>
</evidence>
<accession>A0ABU9RF95</accession>
<dbReference type="RefSeq" id="WP_275671031.1">
    <property type="nucleotide sequence ID" value="NZ_JAZHFZ010000049.1"/>
</dbReference>
<dbReference type="EMBL" id="JAZHGA010000047">
    <property type="protein sequence ID" value="MEM5345483.1"/>
    <property type="molecule type" value="Genomic_DNA"/>
</dbReference>
<proteinExistence type="predicted"/>
<protein>
    <recommendedName>
        <fullName evidence="3">Transposase</fullName>
    </recommendedName>
</protein>
<evidence type="ECO:0000313" key="1">
    <source>
        <dbReference type="EMBL" id="MEM5345483.1"/>
    </source>
</evidence>
<comment type="caution">
    <text evidence="1">The sequence shown here is derived from an EMBL/GenBank/DDBJ whole genome shotgun (WGS) entry which is preliminary data.</text>
</comment>
<keyword evidence="2" id="KW-1185">Reference proteome</keyword>
<dbReference type="Proteomes" id="UP001481677">
    <property type="component" value="Unassembled WGS sequence"/>
</dbReference>
<gene>
    <name evidence="1" type="ORF">V4C56_38400</name>
</gene>
<sequence>MNVHIQCCVMHKRRKSRYDRMYVLFGVGIGNVERGRLKAENPLK</sequence>